<dbReference type="Proteomes" id="UP000324021">
    <property type="component" value="Unassembled WGS sequence"/>
</dbReference>
<evidence type="ECO:0000256" key="1">
    <source>
        <dbReference type="ARBA" id="ARBA00008779"/>
    </source>
</evidence>
<dbReference type="GO" id="GO:0004065">
    <property type="term" value="F:arylsulfatase activity"/>
    <property type="evidence" value="ECO:0007669"/>
    <property type="project" value="TreeGrafter"/>
</dbReference>
<evidence type="ECO:0000313" key="7">
    <source>
        <dbReference type="Proteomes" id="UP000324021"/>
    </source>
</evidence>
<evidence type="ECO:0000313" key="6">
    <source>
        <dbReference type="Proteomes" id="UP000199320"/>
    </source>
</evidence>
<dbReference type="InterPro" id="IPR000917">
    <property type="entry name" value="Sulfatase_N"/>
</dbReference>
<dbReference type="STRING" id="392421.SAMN04488694_10761"/>
<proteinExistence type="inferred from homology"/>
<reference evidence="5" key="1">
    <citation type="submission" date="2016-10" db="EMBL/GenBank/DDBJ databases">
        <authorList>
            <person name="de Groot N.N."/>
        </authorList>
    </citation>
    <scope>NUCLEOTIDE SEQUENCE [LARGE SCALE GENOMIC DNA]</scope>
    <source>
        <strain evidence="5">CDM_6</strain>
    </source>
</reference>
<dbReference type="SUPFAM" id="SSF53649">
    <property type="entry name" value="Alkaline phosphatase-like"/>
    <property type="match status" value="1"/>
</dbReference>
<keyword evidence="6" id="KW-1185">Reference proteome</keyword>
<dbReference type="Proteomes" id="UP000199320">
    <property type="component" value="Unassembled WGS sequence"/>
</dbReference>
<dbReference type="PANTHER" id="PTHR42693:SF33">
    <property type="entry name" value="ARYLSULFATASE"/>
    <property type="match status" value="1"/>
</dbReference>
<sequence length="472" mass="52997">MTNVALIVLDTLRYDAFEEHFDWLPGRRFEYAWSTSHWTVPAHASLFTGRYASEAGIYAGAQTFDCPEPLLAERLQDAGYTTRAFSANPNISPVFDADRGFEQFEKSWRLKHHGEDLFDWDGFIAQTRDSGPERYALALKEVVLGDNRTLPSLKHGAKLKLRDTRFGRHTAVVDDGASTALELARETAFGDDEFLFMNLMEAHSPYDPPSEWKTVDVDIEGLAASLGEPKDDPADIERAYDDSVRYLSHMYERLFAALRDSFDLIITVSDHGELLGEHGGWEHLSGIYPELARVPLSVYDARDGPVEGITTDSRSVTLMDVYETVLAGAGIESNLATRGRDLTALSERDAETAVERDDADAAAHGERAPGKFREGETLVEYHGLPDRHIDAMRRKGFEDIAYRTRWLEGVALGGYFGYETFDGFAEWGDTPYEDPQARLRALVDALERREDVEEDGELDESVMQQLEDLGYA</sequence>
<evidence type="ECO:0000313" key="5">
    <source>
        <dbReference type="EMBL" id="SET47184.1"/>
    </source>
</evidence>
<gene>
    <name evidence="5" type="ORF">SAMN04488694_10761</name>
    <name evidence="4" type="ORF">SAMN05192552_100960</name>
</gene>
<dbReference type="InterPro" id="IPR050738">
    <property type="entry name" value="Sulfatase"/>
</dbReference>
<dbReference type="EMBL" id="FMZP01000009">
    <property type="protein sequence ID" value="SDC92195.1"/>
    <property type="molecule type" value="Genomic_DNA"/>
</dbReference>
<dbReference type="InterPro" id="IPR017850">
    <property type="entry name" value="Alkaline_phosphatase_core_sf"/>
</dbReference>
<reference evidence="6 7" key="2">
    <citation type="submission" date="2016-10" db="EMBL/GenBank/DDBJ databases">
        <authorList>
            <person name="Varghese N."/>
            <person name="Submissions S."/>
        </authorList>
    </citation>
    <scope>NUCLEOTIDE SEQUENCE [LARGE SCALE GENOMIC DNA]</scope>
    <source>
        <strain evidence="4 7">CDM_1</strain>
        <strain evidence="6">CDM_6</strain>
    </source>
</reference>
<name>A0A1G6QKL0_9EURY</name>
<dbReference type="OrthoDB" id="102174at2157"/>
<dbReference type="RefSeq" id="WP_092932217.1">
    <property type="nucleotide sequence ID" value="NZ_FMZP01000009.1"/>
</dbReference>
<dbReference type="PANTHER" id="PTHR42693">
    <property type="entry name" value="ARYLSULFATASE FAMILY MEMBER"/>
    <property type="match status" value="1"/>
</dbReference>
<dbReference type="EMBL" id="FOIC01000007">
    <property type="protein sequence ID" value="SET47184.1"/>
    <property type="molecule type" value="Genomic_DNA"/>
</dbReference>
<protein>
    <submittedName>
        <fullName evidence="4">Arylsulfatase A</fullName>
    </submittedName>
</protein>
<dbReference type="Gene3D" id="3.40.720.10">
    <property type="entry name" value="Alkaline Phosphatase, subunit A"/>
    <property type="match status" value="1"/>
</dbReference>
<feature type="region of interest" description="Disordered" evidence="2">
    <location>
        <begin position="450"/>
        <end position="472"/>
    </location>
</feature>
<dbReference type="AlphaFoldDB" id="A0A1G6QKL0"/>
<evidence type="ECO:0000313" key="4">
    <source>
        <dbReference type="EMBL" id="SDC92195.1"/>
    </source>
</evidence>
<evidence type="ECO:0000259" key="3">
    <source>
        <dbReference type="Pfam" id="PF00884"/>
    </source>
</evidence>
<organism evidence="4 7">
    <name type="scientific">Natrinema hispanicum</name>
    <dbReference type="NCBI Taxonomy" id="392421"/>
    <lineage>
        <taxon>Archaea</taxon>
        <taxon>Methanobacteriati</taxon>
        <taxon>Methanobacteriota</taxon>
        <taxon>Stenosarchaea group</taxon>
        <taxon>Halobacteria</taxon>
        <taxon>Halobacteriales</taxon>
        <taxon>Natrialbaceae</taxon>
        <taxon>Natrinema</taxon>
    </lineage>
</organism>
<feature type="region of interest" description="Disordered" evidence="2">
    <location>
        <begin position="350"/>
        <end position="370"/>
    </location>
</feature>
<feature type="domain" description="Sulfatase N-terminal" evidence="3">
    <location>
        <begin position="26"/>
        <end position="331"/>
    </location>
</feature>
<evidence type="ECO:0000256" key="2">
    <source>
        <dbReference type="SAM" id="MobiDB-lite"/>
    </source>
</evidence>
<comment type="similarity">
    <text evidence="1">Belongs to the sulfatase family.</text>
</comment>
<dbReference type="Pfam" id="PF00884">
    <property type="entry name" value="Sulfatase"/>
    <property type="match status" value="1"/>
</dbReference>
<accession>A0A1G6QKL0</accession>